<gene>
    <name evidence="1" type="ORF">ALEPTO_LOCUS11135</name>
</gene>
<dbReference type="AlphaFoldDB" id="A0A9N9ERI7"/>
<accession>A0A9N9ERI7</accession>
<comment type="caution">
    <text evidence="1">The sequence shown here is derived from an EMBL/GenBank/DDBJ whole genome shotgun (WGS) entry which is preliminary data.</text>
</comment>
<organism evidence="1 2">
    <name type="scientific">Ambispora leptoticha</name>
    <dbReference type="NCBI Taxonomy" id="144679"/>
    <lineage>
        <taxon>Eukaryota</taxon>
        <taxon>Fungi</taxon>
        <taxon>Fungi incertae sedis</taxon>
        <taxon>Mucoromycota</taxon>
        <taxon>Glomeromycotina</taxon>
        <taxon>Glomeromycetes</taxon>
        <taxon>Archaeosporales</taxon>
        <taxon>Ambisporaceae</taxon>
        <taxon>Ambispora</taxon>
    </lineage>
</organism>
<evidence type="ECO:0000313" key="2">
    <source>
        <dbReference type="Proteomes" id="UP000789508"/>
    </source>
</evidence>
<proteinExistence type="predicted"/>
<reference evidence="1" key="1">
    <citation type="submission" date="2021-06" db="EMBL/GenBank/DDBJ databases">
        <authorList>
            <person name="Kallberg Y."/>
            <person name="Tangrot J."/>
            <person name="Rosling A."/>
        </authorList>
    </citation>
    <scope>NUCLEOTIDE SEQUENCE</scope>
    <source>
        <strain evidence="1">FL130A</strain>
    </source>
</reference>
<name>A0A9N9ERI7_9GLOM</name>
<feature type="non-terminal residue" evidence="1">
    <location>
        <position position="84"/>
    </location>
</feature>
<dbReference type="OrthoDB" id="2418802at2759"/>
<dbReference type="Proteomes" id="UP000789508">
    <property type="component" value="Unassembled WGS sequence"/>
</dbReference>
<evidence type="ECO:0000313" key="1">
    <source>
        <dbReference type="EMBL" id="CAG8688817.1"/>
    </source>
</evidence>
<keyword evidence="2" id="KW-1185">Reference proteome</keyword>
<sequence length="84" mass="9526">STINLQYLVEATIGCWSDEIDEGFNLDMFPPSLLVKNTSISSIKRKIEMAAAERQTTVKQAKIPQRRTKYPDISNNNYSFNANV</sequence>
<dbReference type="EMBL" id="CAJVPS010016126">
    <property type="protein sequence ID" value="CAG8688817.1"/>
    <property type="molecule type" value="Genomic_DNA"/>
</dbReference>
<protein>
    <submittedName>
        <fullName evidence="1">1881_t:CDS:1</fullName>
    </submittedName>
</protein>